<keyword evidence="1" id="KW-0812">Transmembrane</keyword>
<dbReference type="EMBL" id="GGEC01084561">
    <property type="protein sequence ID" value="MBX65045.1"/>
    <property type="molecule type" value="Transcribed_RNA"/>
</dbReference>
<evidence type="ECO:0000256" key="1">
    <source>
        <dbReference type="SAM" id="Phobius"/>
    </source>
</evidence>
<proteinExistence type="predicted"/>
<sequence>MTKHLGNIFQIYVFVHLSLICTIGYCHIRMTTLWRIPF</sequence>
<reference evidence="2" key="1">
    <citation type="submission" date="2018-02" db="EMBL/GenBank/DDBJ databases">
        <title>Rhizophora mucronata_Transcriptome.</title>
        <authorList>
            <person name="Meera S.P."/>
            <person name="Sreeshan A."/>
            <person name="Augustine A."/>
        </authorList>
    </citation>
    <scope>NUCLEOTIDE SEQUENCE</scope>
    <source>
        <tissue evidence="2">Leaf</tissue>
    </source>
</reference>
<keyword evidence="1" id="KW-0472">Membrane</keyword>
<accession>A0A2P2QDM9</accession>
<protein>
    <submittedName>
        <fullName evidence="2">Uncharacterized protein</fullName>
    </submittedName>
</protein>
<organism evidence="2">
    <name type="scientific">Rhizophora mucronata</name>
    <name type="common">Asiatic mangrove</name>
    <dbReference type="NCBI Taxonomy" id="61149"/>
    <lineage>
        <taxon>Eukaryota</taxon>
        <taxon>Viridiplantae</taxon>
        <taxon>Streptophyta</taxon>
        <taxon>Embryophyta</taxon>
        <taxon>Tracheophyta</taxon>
        <taxon>Spermatophyta</taxon>
        <taxon>Magnoliopsida</taxon>
        <taxon>eudicotyledons</taxon>
        <taxon>Gunneridae</taxon>
        <taxon>Pentapetalae</taxon>
        <taxon>rosids</taxon>
        <taxon>fabids</taxon>
        <taxon>Malpighiales</taxon>
        <taxon>Rhizophoraceae</taxon>
        <taxon>Rhizophora</taxon>
    </lineage>
</organism>
<keyword evidence="1" id="KW-1133">Transmembrane helix</keyword>
<name>A0A2P2QDM9_RHIMU</name>
<feature type="transmembrane region" description="Helical" evidence="1">
    <location>
        <begin position="6"/>
        <end position="28"/>
    </location>
</feature>
<evidence type="ECO:0000313" key="2">
    <source>
        <dbReference type="EMBL" id="MBX65045.1"/>
    </source>
</evidence>
<dbReference type="AlphaFoldDB" id="A0A2P2QDM9"/>